<comment type="similarity">
    <text evidence="1">Belongs to the ABC transporter superfamily.</text>
</comment>
<dbReference type="InterPro" id="IPR003439">
    <property type="entry name" value="ABC_transporter-like_ATP-bd"/>
</dbReference>
<feature type="region of interest" description="Disordered" evidence="5">
    <location>
        <begin position="251"/>
        <end position="290"/>
    </location>
</feature>
<dbReference type="PANTHER" id="PTHR42734:SF5">
    <property type="entry name" value="IRON TRANSPORT SYSTEM ATP-BINDING PROTEIN HI_0361-RELATED"/>
    <property type="match status" value="1"/>
</dbReference>
<evidence type="ECO:0000256" key="4">
    <source>
        <dbReference type="ARBA" id="ARBA00022840"/>
    </source>
</evidence>
<dbReference type="Gene3D" id="3.40.50.300">
    <property type="entry name" value="P-loop containing nucleotide triphosphate hydrolases"/>
    <property type="match status" value="1"/>
</dbReference>
<keyword evidence="8" id="KW-1185">Reference proteome</keyword>
<name>A0A543NGZ1_9ACTN</name>
<keyword evidence="2" id="KW-0813">Transport</keyword>
<dbReference type="Proteomes" id="UP000317422">
    <property type="component" value="Unassembled WGS sequence"/>
</dbReference>
<evidence type="ECO:0000256" key="2">
    <source>
        <dbReference type="ARBA" id="ARBA00022448"/>
    </source>
</evidence>
<dbReference type="PANTHER" id="PTHR42734">
    <property type="entry name" value="METAL TRANSPORT SYSTEM ATP-BINDING PROTEIN TM_0124-RELATED"/>
    <property type="match status" value="1"/>
</dbReference>
<dbReference type="PROSITE" id="PS50893">
    <property type="entry name" value="ABC_TRANSPORTER_2"/>
    <property type="match status" value="1"/>
</dbReference>
<keyword evidence="3" id="KW-0547">Nucleotide-binding</keyword>
<evidence type="ECO:0000313" key="8">
    <source>
        <dbReference type="Proteomes" id="UP000317422"/>
    </source>
</evidence>
<feature type="compositionally biased region" description="Basic and acidic residues" evidence="5">
    <location>
        <begin position="263"/>
        <end position="274"/>
    </location>
</feature>
<dbReference type="PROSITE" id="PS00211">
    <property type="entry name" value="ABC_TRANSPORTER_1"/>
    <property type="match status" value="1"/>
</dbReference>
<dbReference type="CDD" id="cd03235">
    <property type="entry name" value="ABC_Metallic_Cations"/>
    <property type="match status" value="1"/>
</dbReference>
<dbReference type="GO" id="GO:0016887">
    <property type="term" value="F:ATP hydrolysis activity"/>
    <property type="evidence" value="ECO:0007669"/>
    <property type="project" value="InterPro"/>
</dbReference>
<accession>A0A543NGZ1</accession>
<dbReference type="Pfam" id="PF00005">
    <property type="entry name" value="ABC_tran"/>
    <property type="match status" value="1"/>
</dbReference>
<evidence type="ECO:0000256" key="5">
    <source>
        <dbReference type="SAM" id="MobiDB-lite"/>
    </source>
</evidence>
<gene>
    <name evidence="7" type="ORF">FHX37_0981</name>
</gene>
<protein>
    <submittedName>
        <fullName evidence="7">Zinc transport system ATP-binding protein</fullName>
    </submittedName>
</protein>
<dbReference type="AlphaFoldDB" id="A0A543NGZ1"/>
<sequence>MSTDSIRSTGEQRHGSDVAAFHVSGAVVAYDRTPVLHGATFDIPAGETLAILGPNGSGKTTLMRAMLGLTPLTEGTIDIHGVPLERFRDWGRIGYVPQRLSAGGGVPATVREIVASGQVAHRRRLRRASRTDRAAIEEALAAVGLSERAGDSVHELSGGQQQRVLIARTLAGRPDTFVMDEPMAGVDAESQHALAGTVSRLNERGATVVLVLHELGPLHPLIQRSITLSGGVITRDGPPPAAGDECLVPRSAAVPGEGSGIPAEHDHVHPHADEPPASAALPNIEVPPHD</sequence>
<feature type="domain" description="ABC transporter" evidence="6">
    <location>
        <begin position="21"/>
        <end position="255"/>
    </location>
</feature>
<dbReference type="InterPro" id="IPR050153">
    <property type="entry name" value="Metal_Ion_Import_ABC"/>
</dbReference>
<keyword evidence="4 7" id="KW-0067">ATP-binding</keyword>
<dbReference type="SMART" id="SM00382">
    <property type="entry name" value="AAA"/>
    <property type="match status" value="1"/>
</dbReference>
<dbReference type="GO" id="GO:0005524">
    <property type="term" value="F:ATP binding"/>
    <property type="evidence" value="ECO:0007669"/>
    <property type="project" value="UniProtKB-KW"/>
</dbReference>
<evidence type="ECO:0000256" key="1">
    <source>
        <dbReference type="ARBA" id="ARBA00005417"/>
    </source>
</evidence>
<dbReference type="EMBL" id="VFQC01000001">
    <property type="protein sequence ID" value="TQN31092.1"/>
    <property type="molecule type" value="Genomic_DNA"/>
</dbReference>
<organism evidence="7 8">
    <name type="scientific">Haloactinospora alba</name>
    <dbReference type="NCBI Taxonomy" id="405555"/>
    <lineage>
        <taxon>Bacteria</taxon>
        <taxon>Bacillati</taxon>
        <taxon>Actinomycetota</taxon>
        <taxon>Actinomycetes</taxon>
        <taxon>Streptosporangiales</taxon>
        <taxon>Nocardiopsidaceae</taxon>
        <taxon>Haloactinospora</taxon>
    </lineage>
</organism>
<evidence type="ECO:0000259" key="6">
    <source>
        <dbReference type="PROSITE" id="PS50893"/>
    </source>
</evidence>
<dbReference type="RefSeq" id="WP_394344470.1">
    <property type="nucleotide sequence ID" value="NZ_VFQC01000001.1"/>
</dbReference>
<dbReference type="SUPFAM" id="SSF52540">
    <property type="entry name" value="P-loop containing nucleoside triphosphate hydrolases"/>
    <property type="match status" value="1"/>
</dbReference>
<reference evidence="7 8" key="1">
    <citation type="submission" date="2019-06" db="EMBL/GenBank/DDBJ databases">
        <title>Sequencing the genomes of 1000 actinobacteria strains.</title>
        <authorList>
            <person name="Klenk H.-P."/>
        </authorList>
    </citation>
    <scope>NUCLEOTIDE SEQUENCE [LARGE SCALE GENOMIC DNA]</scope>
    <source>
        <strain evidence="7 8">DSM 45015</strain>
    </source>
</reference>
<comment type="caution">
    <text evidence="7">The sequence shown here is derived from an EMBL/GenBank/DDBJ whole genome shotgun (WGS) entry which is preliminary data.</text>
</comment>
<evidence type="ECO:0000256" key="3">
    <source>
        <dbReference type="ARBA" id="ARBA00022741"/>
    </source>
</evidence>
<proteinExistence type="inferred from homology"/>
<evidence type="ECO:0000313" key="7">
    <source>
        <dbReference type="EMBL" id="TQN31092.1"/>
    </source>
</evidence>
<dbReference type="InterPro" id="IPR027417">
    <property type="entry name" value="P-loop_NTPase"/>
</dbReference>
<dbReference type="InterPro" id="IPR003593">
    <property type="entry name" value="AAA+_ATPase"/>
</dbReference>
<dbReference type="InterPro" id="IPR017871">
    <property type="entry name" value="ABC_transporter-like_CS"/>
</dbReference>